<dbReference type="GO" id="GO:0005886">
    <property type="term" value="C:plasma membrane"/>
    <property type="evidence" value="ECO:0007669"/>
    <property type="project" value="TreeGrafter"/>
</dbReference>
<evidence type="ECO:0000259" key="1">
    <source>
        <dbReference type="Pfam" id="PF25090"/>
    </source>
</evidence>
<reference evidence="2" key="1">
    <citation type="submission" date="2020-07" db="EMBL/GenBank/DDBJ databases">
        <title>Multicomponent nature underlies the extraordinary mechanical properties of spider dragline silk.</title>
        <authorList>
            <person name="Kono N."/>
            <person name="Nakamura H."/>
            <person name="Mori M."/>
            <person name="Yoshida Y."/>
            <person name="Ohtoshi R."/>
            <person name="Malay A.D."/>
            <person name="Moran D.A.P."/>
            <person name="Tomita M."/>
            <person name="Numata K."/>
            <person name="Arakawa K."/>
        </authorList>
    </citation>
    <scope>NUCLEOTIDE SEQUENCE</scope>
</reference>
<dbReference type="InterPro" id="IPR053207">
    <property type="entry name" value="Non-NMDA_GluR_Accessory"/>
</dbReference>
<gene>
    <name evidence="2" type="primary">AVEN_105529_1</name>
    <name evidence="2" type="ORF">TNCT_265261</name>
</gene>
<dbReference type="EMBL" id="BMAO01012819">
    <property type="protein sequence ID" value="GFQ84189.1"/>
    <property type="molecule type" value="Genomic_DNA"/>
</dbReference>
<dbReference type="OrthoDB" id="10400233at2759"/>
<proteinExistence type="predicted"/>
<dbReference type="AlphaFoldDB" id="A0A8X6HCY9"/>
<dbReference type="InterPro" id="IPR056707">
    <property type="entry name" value="DUF7805"/>
</dbReference>
<protein>
    <recommendedName>
        <fullName evidence="1">DUF7805 domain-containing protein</fullName>
    </recommendedName>
</protein>
<dbReference type="PANTHER" id="PTHR47537:SF3">
    <property type="entry name" value="CUB DOMAIN-CONTAINING PROTEIN"/>
    <property type="match status" value="1"/>
</dbReference>
<sequence length="384" mass="44171">MNLWIRDKMALPSEEKNAIEDSTVDPQKEDLYLIRKTFFLCAKLAIQSSETHCEAQYDPFTQRHICVTSPNILHGRIASLRGIEYWESHSSTIGCICNTTSLDKSRKFVFDSLVNNVKLVFSVNFMTAFEDFTHFNFDAKFEFFNSTFCDTHLFDGSTGLSPEGTIEFHVPQGRTNFSSGEDMLQPLRCRWQIKALTEKYLYLQFSGHEVTLDNCRDGMLVLIYLEAHLVKPTTKACVVSEALSNRLPVKEYHVFSQSWYNDSYSIIDNLRDYLFIEIVASSNWKGIKLHFHWMEVTKPFFRSLTGRPLRNVDCIFECPEIGACIDPHLCAMACPIVFRIRRIPSKLSPFSKRNAVSFPDCYHGSSCLVHFWSLDHLGTHKTSA</sequence>
<comment type="caution">
    <text evidence="2">The sequence shown here is derived from an EMBL/GenBank/DDBJ whole genome shotgun (WGS) entry which is preliminary data.</text>
</comment>
<dbReference type="Pfam" id="PF25090">
    <property type="entry name" value="DUF7805"/>
    <property type="match status" value="1"/>
</dbReference>
<evidence type="ECO:0000313" key="3">
    <source>
        <dbReference type="Proteomes" id="UP000887116"/>
    </source>
</evidence>
<name>A0A8X6HCY9_TRICU</name>
<accession>A0A8X6HCY9</accession>
<dbReference type="PANTHER" id="PTHR47537">
    <property type="entry name" value="CUBILIN"/>
    <property type="match status" value="1"/>
</dbReference>
<dbReference type="Proteomes" id="UP000887116">
    <property type="component" value="Unassembled WGS sequence"/>
</dbReference>
<keyword evidence="3" id="KW-1185">Reference proteome</keyword>
<organism evidence="2 3">
    <name type="scientific">Trichonephila clavata</name>
    <name type="common">Joro spider</name>
    <name type="synonym">Nephila clavata</name>
    <dbReference type="NCBI Taxonomy" id="2740835"/>
    <lineage>
        <taxon>Eukaryota</taxon>
        <taxon>Metazoa</taxon>
        <taxon>Ecdysozoa</taxon>
        <taxon>Arthropoda</taxon>
        <taxon>Chelicerata</taxon>
        <taxon>Arachnida</taxon>
        <taxon>Araneae</taxon>
        <taxon>Araneomorphae</taxon>
        <taxon>Entelegynae</taxon>
        <taxon>Araneoidea</taxon>
        <taxon>Nephilidae</taxon>
        <taxon>Trichonephila</taxon>
    </lineage>
</organism>
<feature type="domain" description="DUF7805" evidence="1">
    <location>
        <begin position="162"/>
        <end position="299"/>
    </location>
</feature>
<evidence type="ECO:0000313" key="2">
    <source>
        <dbReference type="EMBL" id="GFQ84189.1"/>
    </source>
</evidence>